<proteinExistence type="predicted"/>
<dbReference type="InterPro" id="IPR016181">
    <property type="entry name" value="Acyl_CoA_acyltransferase"/>
</dbReference>
<dbReference type="Gene3D" id="3.40.630.30">
    <property type="match status" value="1"/>
</dbReference>
<keyword evidence="3" id="KW-1185">Reference proteome</keyword>
<dbReference type="Proteomes" id="UP001201262">
    <property type="component" value="Unassembled WGS sequence"/>
</dbReference>
<evidence type="ECO:0000313" key="2">
    <source>
        <dbReference type="EMBL" id="KAH8694147.1"/>
    </source>
</evidence>
<protein>
    <recommendedName>
        <fullName evidence="1">GCN5-related N-acetyltransferase Rv2170-like domain-containing protein</fullName>
    </recommendedName>
</protein>
<dbReference type="GeneID" id="70247077"/>
<comment type="caution">
    <text evidence="2">The sequence shown here is derived from an EMBL/GenBank/DDBJ whole genome shotgun (WGS) entry which is preliminary data.</text>
</comment>
<dbReference type="InterPro" id="IPR013653">
    <property type="entry name" value="GCN5-like_dom"/>
</dbReference>
<reference evidence="2" key="1">
    <citation type="submission" date="2021-12" db="EMBL/GenBank/DDBJ databases">
        <title>Convergent genome expansion in fungi linked to evolution of root-endophyte symbiosis.</title>
        <authorList>
            <consortium name="DOE Joint Genome Institute"/>
            <person name="Ke Y.-H."/>
            <person name="Bonito G."/>
            <person name="Liao H.-L."/>
            <person name="Looney B."/>
            <person name="Rojas-Flechas A."/>
            <person name="Nash J."/>
            <person name="Hameed K."/>
            <person name="Schadt C."/>
            <person name="Martin F."/>
            <person name="Crous P.W."/>
            <person name="Miettinen O."/>
            <person name="Magnuson J.K."/>
            <person name="Labbe J."/>
            <person name="Jacobson D."/>
            <person name="Doktycz M.J."/>
            <person name="Veneault-Fourrey C."/>
            <person name="Kuo A."/>
            <person name="Mondo S."/>
            <person name="Calhoun S."/>
            <person name="Riley R."/>
            <person name="Ohm R."/>
            <person name="LaButti K."/>
            <person name="Andreopoulos B."/>
            <person name="Pangilinan J."/>
            <person name="Nolan M."/>
            <person name="Tritt A."/>
            <person name="Clum A."/>
            <person name="Lipzen A."/>
            <person name="Daum C."/>
            <person name="Barry K."/>
            <person name="Grigoriev I.V."/>
            <person name="Vilgalys R."/>
        </authorList>
    </citation>
    <scope>NUCLEOTIDE SEQUENCE</scope>
    <source>
        <strain evidence="2">PMI_201</strain>
    </source>
</reference>
<dbReference type="SUPFAM" id="SSF55729">
    <property type="entry name" value="Acyl-CoA N-acyltransferases (Nat)"/>
    <property type="match status" value="1"/>
</dbReference>
<dbReference type="Pfam" id="PF08445">
    <property type="entry name" value="FR47"/>
    <property type="match status" value="1"/>
</dbReference>
<dbReference type="GO" id="GO:0016747">
    <property type="term" value="F:acyltransferase activity, transferring groups other than amino-acyl groups"/>
    <property type="evidence" value="ECO:0007669"/>
    <property type="project" value="InterPro"/>
</dbReference>
<feature type="domain" description="GCN5-related N-acetyltransferase Rv2170-like" evidence="1">
    <location>
        <begin position="228"/>
        <end position="308"/>
    </location>
</feature>
<dbReference type="InterPro" id="IPR053225">
    <property type="entry name" value="Acyl-CoA_N-acyltransferase"/>
</dbReference>
<dbReference type="RefSeq" id="XP_046069817.1">
    <property type="nucleotide sequence ID" value="XM_046216790.1"/>
</dbReference>
<dbReference type="CDD" id="cd04301">
    <property type="entry name" value="NAT_SF"/>
    <property type="match status" value="1"/>
</dbReference>
<accession>A0AAD4PW36</accession>
<gene>
    <name evidence="2" type="ORF">BGW36DRAFT_384462</name>
</gene>
<organism evidence="2 3">
    <name type="scientific">Talaromyces proteolyticus</name>
    <dbReference type="NCBI Taxonomy" id="1131652"/>
    <lineage>
        <taxon>Eukaryota</taxon>
        <taxon>Fungi</taxon>
        <taxon>Dikarya</taxon>
        <taxon>Ascomycota</taxon>
        <taxon>Pezizomycotina</taxon>
        <taxon>Eurotiomycetes</taxon>
        <taxon>Eurotiomycetidae</taxon>
        <taxon>Eurotiales</taxon>
        <taxon>Trichocomaceae</taxon>
        <taxon>Talaromyces</taxon>
        <taxon>Talaromyces sect. Bacilispori</taxon>
    </lineage>
</organism>
<name>A0AAD4PW36_9EURO</name>
<sequence length="328" mass="36660">MNPVQFFKHEDPSLILQYLSHHLPATIAIFHRIQSPQNAPERHACLFASFPPNSSLTELDLPVTVSFVDRSRHNEAQLAIFNSLCLQVKRPEDLSKESYQLLSDHLRQLLKAIKDIGDSFATADIKPLNYPFSSTLRSTALHEVIATVLVNNLGQSKVYHYLWDQWLFSTATVKDLILSRRLPEGYELGKVPPEQIDLVVSTSKVKRQATTLLSNPNSAILFTNKKTKQKEAVAWAHLTVDKSLSTLYVLPEHRGKGLAKMVAGSLIRDLCDGTLDSEKTQSDWCIAQVAADNVESQAVCKSLGAELDVRTATVGIELDSFVDDNWRI</sequence>
<evidence type="ECO:0000313" key="3">
    <source>
        <dbReference type="Proteomes" id="UP001201262"/>
    </source>
</evidence>
<evidence type="ECO:0000259" key="1">
    <source>
        <dbReference type="Pfam" id="PF08445"/>
    </source>
</evidence>
<dbReference type="AlphaFoldDB" id="A0AAD4PW36"/>
<dbReference type="PANTHER" id="PTHR20958:SF6">
    <property type="entry name" value="GLYCINE N-ACYLTRANSFERASE-LIKE PROTEIN"/>
    <property type="match status" value="1"/>
</dbReference>
<dbReference type="PANTHER" id="PTHR20958">
    <property type="entry name" value="GLYCINE N-ACYLTRANSFERASE-LIKE PROTEIN"/>
    <property type="match status" value="1"/>
</dbReference>
<dbReference type="EMBL" id="JAJTJA010000009">
    <property type="protein sequence ID" value="KAH8694147.1"/>
    <property type="molecule type" value="Genomic_DNA"/>
</dbReference>